<feature type="domain" description="SLH" evidence="3">
    <location>
        <begin position="146"/>
        <end position="209"/>
    </location>
</feature>
<feature type="domain" description="SLH" evidence="3">
    <location>
        <begin position="28"/>
        <end position="91"/>
    </location>
</feature>
<keyword evidence="5" id="KW-1185">Reference proteome</keyword>
<evidence type="ECO:0000259" key="3">
    <source>
        <dbReference type="PROSITE" id="PS51272"/>
    </source>
</evidence>
<dbReference type="Pfam" id="PF00188">
    <property type="entry name" value="CAP"/>
    <property type="match status" value="1"/>
</dbReference>
<dbReference type="InterPro" id="IPR014044">
    <property type="entry name" value="CAP_dom"/>
</dbReference>
<dbReference type="CDD" id="cd05379">
    <property type="entry name" value="CAP_bacterial"/>
    <property type="match status" value="1"/>
</dbReference>
<dbReference type="InterPro" id="IPR035940">
    <property type="entry name" value="CAP_sf"/>
</dbReference>
<gene>
    <name evidence="4" type="ORF">DFR59_102406</name>
</gene>
<dbReference type="SUPFAM" id="SSF55797">
    <property type="entry name" value="PR-1-like"/>
    <property type="match status" value="1"/>
</dbReference>
<dbReference type="Pfam" id="PF00395">
    <property type="entry name" value="SLH"/>
    <property type="match status" value="3"/>
</dbReference>
<evidence type="ECO:0000313" key="5">
    <source>
        <dbReference type="Proteomes" id="UP000255326"/>
    </source>
</evidence>
<dbReference type="PANTHER" id="PTHR31157:SF1">
    <property type="entry name" value="SCP DOMAIN-CONTAINING PROTEIN"/>
    <property type="match status" value="1"/>
</dbReference>
<accession>A0A370GPX3</accession>
<evidence type="ECO:0000256" key="1">
    <source>
        <dbReference type="ARBA" id="ARBA00022729"/>
    </source>
</evidence>
<evidence type="ECO:0000256" key="2">
    <source>
        <dbReference type="SAM" id="SignalP"/>
    </source>
</evidence>
<reference evidence="4 5" key="1">
    <citation type="submission" date="2018-07" db="EMBL/GenBank/DDBJ databases">
        <title>Genomic Encyclopedia of Type Strains, Phase IV (KMG-IV): sequencing the most valuable type-strain genomes for metagenomic binning, comparative biology and taxonomic classification.</title>
        <authorList>
            <person name="Goeker M."/>
        </authorList>
    </citation>
    <scope>NUCLEOTIDE SEQUENCE [LARGE SCALE GENOMIC DNA]</scope>
    <source>
        <strain evidence="4 5">DSM 25281</strain>
    </source>
</reference>
<sequence length="334" mass="36764">MRNTGRMRLLASIMLLAMILMPLKHAAAAAAFSDIPSNYWAKSEIYELVDKQVLTGYPDNTFKPERNVTRSQAAVMIGRSLRVETAGHPAPPFKDIPKGTEAYRYITALTDMGVFSKVSYFHPGDPLTRAQMAKILAISYELKIQSSHTFKDVASNHWAYTYIEKLAASGITTGKKEGIYDPTGKVSRSQMAVFVKRAMDYKKNGQSVSEVESVLTLVNAERAKTGAPPLKLASDISRVSAAKAADMRDKNYFSHTSPTYGDPFKMLTNFGIHWTAAGENIAAGQPDAKSVMTAWMNSEGHRANILNPNYTEIGIGLAKGGSYGTYWVQTFVKR</sequence>
<dbReference type="EMBL" id="QQAY01000002">
    <property type="protein sequence ID" value="RDI45772.1"/>
    <property type="molecule type" value="Genomic_DNA"/>
</dbReference>
<dbReference type="OrthoDB" id="9783944at2"/>
<dbReference type="InterPro" id="IPR014258">
    <property type="entry name" value="CAP_domain_YkwD-like"/>
</dbReference>
<feature type="chain" id="PRO_5039655771" evidence="2">
    <location>
        <begin position="27"/>
        <end position="334"/>
    </location>
</feature>
<protein>
    <submittedName>
        <fullName evidence="4">Putative YkwD family protein</fullName>
    </submittedName>
</protein>
<dbReference type="PANTHER" id="PTHR31157">
    <property type="entry name" value="SCP DOMAIN-CONTAINING PROTEIN"/>
    <property type="match status" value="1"/>
</dbReference>
<name>A0A370GPX3_9BACI</name>
<evidence type="ECO:0000313" key="4">
    <source>
        <dbReference type="EMBL" id="RDI45772.1"/>
    </source>
</evidence>
<dbReference type="RefSeq" id="WP_114744586.1">
    <property type="nucleotide sequence ID" value="NZ_QQAY01000002.1"/>
</dbReference>
<organism evidence="4 5">
    <name type="scientific">Falsibacillus pallidus</name>
    <dbReference type="NCBI Taxonomy" id="493781"/>
    <lineage>
        <taxon>Bacteria</taxon>
        <taxon>Bacillati</taxon>
        <taxon>Bacillota</taxon>
        <taxon>Bacilli</taxon>
        <taxon>Bacillales</taxon>
        <taxon>Bacillaceae</taxon>
        <taxon>Falsibacillus</taxon>
    </lineage>
</organism>
<feature type="domain" description="SLH" evidence="3">
    <location>
        <begin position="92"/>
        <end position="145"/>
    </location>
</feature>
<dbReference type="InterPro" id="IPR001119">
    <property type="entry name" value="SLH_dom"/>
</dbReference>
<dbReference type="Proteomes" id="UP000255326">
    <property type="component" value="Unassembled WGS sequence"/>
</dbReference>
<dbReference type="AlphaFoldDB" id="A0A370GPX3"/>
<dbReference type="PROSITE" id="PS51272">
    <property type="entry name" value="SLH"/>
    <property type="match status" value="3"/>
</dbReference>
<comment type="caution">
    <text evidence="4">The sequence shown here is derived from an EMBL/GenBank/DDBJ whole genome shotgun (WGS) entry which is preliminary data.</text>
</comment>
<keyword evidence="1 2" id="KW-0732">Signal</keyword>
<dbReference type="Gene3D" id="3.40.33.10">
    <property type="entry name" value="CAP"/>
    <property type="match status" value="1"/>
</dbReference>
<feature type="signal peptide" evidence="2">
    <location>
        <begin position="1"/>
        <end position="26"/>
    </location>
</feature>
<proteinExistence type="predicted"/>
<dbReference type="NCBIfam" id="TIGR02909">
    <property type="entry name" value="spore_YkwD"/>
    <property type="match status" value="1"/>
</dbReference>